<dbReference type="InterPro" id="IPR008920">
    <property type="entry name" value="TF_FadR/GntR_C"/>
</dbReference>
<dbReference type="SMART" id="SM00345">
    <property type="entry name" value="HTH_GNTR"/>
    <property type="match status" value="1"/>
</dbReference>
<evidence type="ECO:0000256" key="2">
    <source>
        <dbReference type="ARBA" id="ARBA00023125"/>
    </source>
</evidence>
<feature type="domain" description="HTH gntR-type" evidence="4">
    <location>
        <begin position="10"/>
        <end position="78"/>
    </location>
</feature>
<dbReference type="SMART" id="SM00895">
    <property type="entry name" value="FCD"/>
    <property type="match status" value="1"/>
</dbReference>
<comment type="caution">
    <text evidence="5">The sequence shown here is derived from an EMBL/GenBank/DDBJ whole genome shotgun (WGS) entry which is preliminary data.</text>
</comment>
<protein>
    <submittedName>
        <fullName evidence="5">FadR family transcriptional regulator</fullName>
    </submittedName>
</protein>
<name>A0A7C4S5E6_9EURY</name>
<evidence type="ECO:0000256" key="3">
    <source>
        <dbReference type="ARBA" id="ARBA00023163"/>
    </source>
</evidence>
<sequence>MFEPITNERKPIYIQILEVLRSSILSGKLRPGEKLPPERELAKLLNVSRTSVREALKLLAAQGLVKIVHGQGVFIVNADDSDYLVKKLLDFKMTDVETIKDIMEIRRALEVKAAEWAAKRASEEQRTQLKELIEVTKEKISGKNKGILLILIDHDNKFHKLVAESTGNMIIERLMSNLLEFLFEIRSYTLKIKGRPIKSLNEHEKIANAIINQDPESASKYMEEHLRSVEIDILNKVLKNARK</sequence>
<evidence type="ECO:0000259" key="4">
    <source>
        <dbReference type="PROSITE" id="PS50949"/>
    </source>
</evidence>
<dbReference type="PANTHER" id="PTHR43537:SF5">
    <property type="entry name" value="UXU OPERON TRANSCRIPTIONAL REGULATOR"/>
    <property type="match status" value="1"/>
</dbReference>
<dbReference type="PRINTS" id="PR00035">
    <property type="entry name" value="HTHGNTR"/>
</dbReference>
<dbReference type="Gene3D" id="1.10.10.10">
    <property type="entry name" value="Winged helix-like DNA-binding domain superfamily/Winged helix DNA-binding domain"/>
    <property type="match status" value="1"/>
</dbReference>
<dbReference type="InterPro" id="IPR036390">
    <property type="entry name" value="WH_DNA-bd_sf"/>
</dbReference>
<dbReference type="Pfam" id="PF07729">
    <property type="entry name" value="FCD"/>
    <property type="match status" value="1"/>
</dbReference>
<dbReference type="InterPro" id="IPR000524">
    <property type="entry name" value="Tscrpt_reg_HTH_GntR"/>
</dbReference>
<dbReference type="SUPFAM" id="SSF46785">
    <property type="entry name" value="Winged helix' DNA-binding domain"/>
    <property type="match status" value="1"/>
</dbReference>
<dbReference type="Gene3D" id="1.20.120.530">
    <property type="entry name" value="GntR ligand-binding domain-like"/>
    <property type="match status" value="1"/>
</dbReference>
<dbReference type="PROSITE" id="PS50949">
    <property type="entry name" value="HTH_GNTR"/>
    <property type="match status" value="1"/>
</dbReference>
<reference evidence="5" key="1">
    <citation type="journal article" date="2020" name="mSystems">
        <title>Genome- and Community-Level Interaction Insights into Carbon Utilization and Element Cycling Functions of Hydrothermarchaeota in Hydrothermal Sediment.</title>
        <authorList>
            <person name="Zhou Z."/>
            <person name="Liu Y."/>
            <person name="Xu W."/>
            <person name="Pan J."/>
            <person name="Luo Z.H."/>
            <person name="Li M."/>
        </authorList>
    </citation>
    <scope>NUCLEOTIDE SEQUENCE [LARGE SCALE GENOMIC DNA]</scope>
    <source>
        <strain evidence="5">SpSt-62</strain>
    </source>
</reference>
<dbReference type="InterPro" id="IPR036388">
    <property type="entry name" value="WH-like_DNA-bd_sf"/>
</dbReference>
<dbReference type="AlphaFoldDB" id="A0A7C4S5E6"/>
<dbReference type="CDD" id="cd07377">
    <property type="entry name" value="WHTH_GntR"/>
    <property type="match status" value="1"/>
</dbReference>
<organism evidence="5">
    <name type="scientific">Geoglobus ahangari</name>
    <dbReference type="NCBI Taxonomy" id="113653"/>
    <lineage>
        <taxon>Archaea</taxon>
        <taxon>Methanobacteriati</taxon>
        <taxon>Methanobacteriota</taxon>
        <taxon>Archaeoglobi</taxon>
        <taxon>Archaeoglobales</taxon>
        <taxon>Archaeoglobaceae</taxon>
        <taxon>Geoglobus</taxon>
    </lineage>
</organism>
<keyword evidence="1" id="KW-0805">Transcription regulation</keyword>
<evidence type="ECO:0000313" key="5">
    <source>
        <dbReference type="EMBL" id="HGU59293.1"/>
    </source>
</evidence>
<proteinExistence type="predicted"/>
<keyword evidence="2" id="KW-0238">DNA-binding</keyword>
<dbReference type="SUPFAM" id="SSF48008">
    <property type="entry name" value="GntR ligand-binding domain-like"/>
    <property type="match status" value="1"/>
</dbReference>
<dbReference type="Pfam" id="PF00392">
    <property type="entry name" value="GntR"/>
    <property type="match status" value="1"/>
</dbReference>
<dbReference type="EMBL" id="DTAK01000022">
    <property type="protein sequence ID" value="HGU59293.1"/>
    <property type="molecule type" value="Genomic_DNA"/>
</dbReference>
<keyword evidence="3" id="KW-0804">Transcription</keyword>
<gene>
    <name evidence="5" type="ORF">ENT89_03790</name>
</gene>
<dbReference type="GO" id="GO:0003700">
    <property type="term" value="F:DNA-binding transcription factor activity"/>
    <property type="evidence" value="ECO:0007669"/>
    <property type="project" value="InterPro"/>
</dbReference>
<dbReference type="InterPro" id="IPR011711">
    <property type="entry name" value="GntR_C"/>
</dbReference>
<accession>A0A7C4S5E6</accession>
<dbReference type="GO" id="GO:0003677">
    <property type="term" value="F:DNA binding"/>
    <property type="evidence" value="ECO:0007669"/>
    <property type="project" value="UniProtKB-KW"/>
</dbReference>
<dbReference type="PANTHER" id="PTHR43537">
    <property type="entry name" value="TRANSCRIPTIONAL REGULATOR, GNTR FAMILY"/>
    <property type="match status" value="1"/>
</dbReference>
<evidence type="ECO:0000256" key="1">
    <source>
        <dbReference type="ARBA" id="ARBA00023015"/>
    </source>
</evidence>